<protein>
    <submittedName>
        <fullName evidence="1">Uncharacterized protein</fullName>
    </submittedName>
</protein>
<reference evidence="2" key="1">
    <citation type="submission" date="2016-06" db="EMBL/GenBank/DDBJ databases">
        <title>Parallel loss of symbiosis genes in relatives of nitrogen-fixing non-legume Parasponia.</title>
        <authorList>
            <person name="Van Velzen R."/>
            <person name="Holmer R."/>
            <person name="Bu F."/>
            <person name="Rutten L."/>
            <person name="Van Zeijl A."/>
            <person name="Liu W."/>
            <person name="Santuari L."/>
            <person name="Cao Q."/>
            <person name="Sharma T."/>
            <person name="Shen D."/>
            <person name="Roswanjaya Y."/>
            <person name="Wardhani T."/>
            <person name="Kalhor M.S."/>
            <person name="Jansen J."/>
            <person name="Van den Hoogen J."/>
            <person name="Gungor B."/>
            <person name="Hartog M."/>
            <person name="Hontelez J."/>
            <person name="Verver J."/>
            <person name="Yang W.-C."/>
            <person name="Schijlen E."/>
            <person name="Repin R."/>
            <person name="Schilthuizen M."/>
            <person name="Schranz E."/>
            <person name="Heidstra R."/>
            <person name="Miyata K."/>
            <person name="Fedorova E."/>
            <person name="Kohlen W."/>
            <person name="Bisseling T."/>
            <person name="Smit S."/>
            <person name="Geurts R."/>
        </authorList>
    </citation>
    <scope>NUCLEOTIDE SEQUENCE [LARGE SCALE GENOMIC DNA]</scope>
    <source>
        <strain evidence="2">cv. WU1-14</strain>
    </source>
</reference>
<organism evidence="1 2">
    <name type="scientific">Parasponia andersonii</name>
    <name type="common">Sponia andersonii</name>
    <dbReference type="NCBI Taxonomy" id="3476"/>
    <lineage>
        <taxon>Eukaryota</taxon>
        <taxon>Viridiplantae</taxon>
        <taxon>Streptophyta</taxon>
        <taxon>Embryophyta</taxon>
        <taxon>Tracheophyta</taxon>
        <taxon>Spermatophyta</taxon>
        <taxon>Magnoliopsida</taxon>
        <taxon>eudicotyledons</taxon>
        <taxon>Gunneridae</taxon>
        <taxon>Pentapetalae</taxon>
        <taxon>rosids</taxon>
        <taxon>fabids</taxon>
        <taxon>Rosales</taxon>
        <taxon>Cannabaceae</taxon>
        <taxon>Parasponia</taxon>
    </lineage>
</organism>
<gene>
    <name evidence="1" type="ORF">PanWU01x14_344190</name>
</gene>
<dbReference type="AlphaFoldDB" id="A0A2P5AD66"/>
<keyword evidence="2" id="KW-1185">Reference proteome</keyword>
<comment type="caution">
    <text evidence="1">The sequence shown here is derived from an EMBL/GenBank/DDBJ whole genome shotgun (WGS) entry which is preliminary data.</text>
</comment>
<dbReference type="EMBL" id="JXTB01000658">
    <property type="protein sequence ID" value="PON34459.1"/>
    <property type="molecule type" value="Genomic_DNA"/>
</dbReference>
<sequence>MLATNQSGKHPVTVAALPEYSDKKQNLTGSSAVLPEKEEIFADDWETPSYDDPSGHKQNILHTDYLCHPQKNHCCLSSHYSEYPELTTAPGSFWWFSCHFLSTGSSWNPNFLRWPLPAGPPLQSQKECENLKSVHHFVLLVLISILGLENPFKVFPSQAHYILHLFHCLPPTNGAPCKIGNSKHSPKLNRSTKGSKVPLHLTQPSNCCESFWSTIKLPWLETHEPLEVISLIQLTFPRSWRLIV</sequence>
<accession>A0A2P5AD66</accession>
<dbReference type="Proteomes" id="UP000237105">
    <property type="component" value="Unassembled WGS sequence"/>
</dbReference>
<evidence type="ECO:0000313" key="2">
    <source>
        <dbReference type="Proteomes" id="UP000237105"/>
    </source>
</evidence>
<proteinExistence type="predicted"/>
<name>A0A2P5AD66_PARAD</name>
<evidence type="ECO:0000313" key="1">
    <source>
        <dbReference type="EMBL" id="PON34459.1"/>
    </source>
</evidence>